<dbReference type="SUPFAM" id="SSF74982">
    <property type="entry name" value="Small protein B (SmpB)"/>
    <property type="match status" value="1"/>
</dbReference>
<name>A0A839SNI0_9PROT</name>
<organism evidence="5 6">
    <name type="scientific">Limibacillus halophilus</name>
    <dbReference type="NCBI Taxonomy" id="1579333"/>
    <lineage>
        <taxon>Bacteria</taxon>
        <taxon>Pseudomonadati</taxon>
        <taxon>Pseudomonadota</taxon>
        <taxon>Alphaproteobacteria</taxon>
        <taxon>Rhodospirillales</taxon>
        <taxon>Rhodovibrionaceae</taxon>
        <taxon>Limibacillus</taxon>
    </lineage>
</organism>
<comment type="similarity">
    <text evidence="3">Belongs to the SmpB family.</text>
</comment>
<dbReference type="PANTHER" id="PTHR30308:SF2">
    <property type="entry name" value="SSRA-BINDING PROTEIN"/>
    <property type="match status" value="1"/>
</dbReference>
<accession>A0A839SNI0</accession>
<dbReference type="PANTHER" id="PTHR30308">
    <property type="entry name" value="TMRNA-BINDING COMPONENT OF TRANS-TRANSLATION TAGGING COMPLEX"/>
    <property type="match status" value="1"/>
</dbReference>
<evidence type="ECO:0000256" key="4">
    <source>
        <dbReference type="SAM" id="MobiDB-lite"/>
    </source>
</evidence>
<reference evidence="5 6" key="1">
    <citation type="submission" date="2020-08" db="EMBL/GenBank/DDBJ databases">
        <title>Genomic Encyclopedia of Type Strains, Phase III (KMG-III): the genomes of soil and plant-associated and newly described type strains.</title>
        <authorList>
            <person name="Whitman W."/>
        </authorList>
    </citation>
    <scope>NUCLEOTIDE SEQUENCE [LARGE SCALE GENOMIC DNA]</scope>
    <source>
        <strain evidence="5 6">CECT 8803</strain>
    </source>
</reference>
<dbReference type="InterPro" id="IPR000037">
    <property type="entry name" value="SsrA-bd_prot"/>
</dbReference>
<dbReference type="AlphaFoldDB" id="A0A839SNI0"/>
<gene>
    <name evidence="3" type="primary">smpB</name>
    <name evidence="5" type="ORF">FHR98_000729</name>
</gene>
<dbReference type="GO" id="GO:0003723">
    <property type="term" value="F:RNA binding"/>
    <property type="evidence" value="ECO:0007669"/>
    <property type="project" value="UniProtKB-UniRule"/>
</dbReference>
<dbReference type="GO" id="GO:0005829">
    <property type="term" value="C:cytosol"/>
    <property type="evidence" value="ECO:0007669"/>
    <property type="project" value="TreeGrafter"/>
</dbReference>
<dbReference type="NCBIfam" id="NF003843">
    <property type="entry name" value="PRK05422.1"/>
    <property type="match status" value="1"/>
</dbReference>
<dbReference type="NCBIfam" id="TIGR00086">
    <property type="entry name" value="smpB"/>
    <property type="match status" value="1"/>
</dbReference>
<evidence type="ECO:0000313" key="6">
    <source>
        <dbReference type="Proteomes" id="UP000581135"/>
    </source>
</evidence>
<dbReference type="GO" id="GO:0070930">
    <property type="term" value="P:trans-translation-dependent protein tagging"/>
    <property type="evidence" value="ECO:0007669"/>
    <property type="project" value="TreeGrafter"/>
</dbReference>
<evidence type="ECO:0000313" key="5">
    <source>
        <dbReference type="EMBL" id="MBB3064457.1"/>
    </source>
</evidence>
<dbReference type="HAMAP" id="MF_00023">
    <property type="entry name" value="SmpB"/>
    <property type="match status" value="1"/>
</dbReference>
<sequence>MAGTGTRVVAVNRRARHEYFIEDTLEVGLVLMGSEVKALRAGHGSIKEAYAREQGGELYLFGCHISEFAPAARENHSPLRPRKLLLHRRELGKLLGKLRERGATLVPLSLYFNERGVAKLELGLARGKKKADKRETEKQRDWDRQKSRLVREYG</sequence>
<keyword evidence="1 3" id="KW-0963">Cytoplasm</keyword>
<dbReference type="RefSeq" id="WP_183415284.1">
    <property type="nucleotide sequence ID" value="NZ_JACHXA010000002.1"/>
</dbReference>
<evidence type="ECO:0000256" key="1">
    <source>
        <dbReference type="ARBA" id="ARBA00022490"/>
    </source>
</evidence>
<protein>
    <recommendedName>
        <fullName evidence="3">SsrA-binding protein</fullName>
    </recommendedName>
    <alternativeName>
        <fullName evidence="3">Small protein B</fullName>
    </alternativeName>
</protein>
<dbReference type="CDD" id="cd09294">
    <property type="entry name" value="SmpB"/>
    <property type="match status" value="1"/>
</dbReference>
<dbReference type="EMBL" id="JACHXA010000002">
    <property type="protein sequence ID" value="MBB3064457.1"/>
    <property type="molecule type" value="Genomic_DNA"/>
</dbReference>
<dbReference type="Gene3D" id="2.40.280.10">
    <property type="match status" value="1"/>
</dbReference>
<keyword evidence="6" id="KW-1185">Reference proteome</keyword>
<comment type="function">
    <text evidence="3">Required for rescue of stalled ribosomes mediated by trans-translation. Binds to transfer-messenger RNA (tmRNA), required for stable association of tmRNA with ribosomes. tmRNA and SmpB together mimic tRNA shape, replacing the anticodon stem-loop with SmpB. tmRNA is encoded by the ssrA gene; the 2 termini fold to resemble tRNA(Ala) and it encodes a 'tag peptide', a short internal open reading frame. During trans-translation Ala-aminoacylated tmRNA acts like a tRNA, entering the A-site of stalled ribosomes, displacing the stalled mRNA. The ribosome then switches to translate the ORF on the tmRNA; the nascent peptide is terminated with the 'tag peptide' encoded by the tmRNA and targeted for degradation. The ribosome is freed to recommence translation, which seems to be the essential function of trans-translation.</text>
</comment>
<dbReference type="Proteomes" id="UP000581135">
    <property type="component" value="Unassembled WGS sequence"/>
</dbReference>
<dbReference type="GO" id="GO:0070929">
    <property type="term" value="P:trans-translation"/>
    <property type="evidence" value="ECO:0007669"/>
    <property type="project" value="UniProtKB-UniRule"/>
</dbReference>
<feature type="region of interest" description="Disordered" evidence="4">
    <location>
        <begin position="126"/>
        <end position="154"/>
    </location>
</feature>
<evidence type="ECO:0000256" key="3">
    <source>
        <dbReference type="HAMAP-Rule" id="MF_00023"/>
    </source>
</evidence>
<dbReference type="Pfam" id="PF01668">
    <property type="entry name" value="SmpB"/>
    <property type="match status" value="1"/>
</dbReference>
<dbReference type="InterPro" id="IPR023620">
    <property type="entry name" value="SmpB"/>
</dbReference>
<feature type="compositionally biased region" description="Basic and acidic residues" evidence="4">
    <location>
        <begin position="132"/>
        <end position="154"/>
    </location>
</feature>
<keyword evidence="2 3" id="KW-0694">RNA-binding</keyword>
<evidence type="ECO:0000256" key="2">
    <source>
        <dbReference type="ARBA" id="ARBA00022884"/>
    </source>
</evidence>
<comment type="subcellular location">
    <subcellularLocation>
        <location evidence="3">Cytoplasm</location>
    </subcellularLocation>
    <text evidence="3">The tmRNA-SmpB complex associates with stalled 70S ribosomes.</text>
</comment>
<proteinExistence type="inferred from homology"/>
<comment type="caution">
    <text evidence="5">The sequence shown here is derived from an EMBL/GenBank/DDBJ whole genome shotgun (WGS) entry which is preliminary data.</text>
</comment>